<dbReference type="Proteomes" id="UP000187323">
    <property type="component" value="Unassembled WGS sequence"/>
</dbReference>
<evidence type="ECO:0000313" key="3">
    <source>
        <dbReference type="Proteomes" id="UP000187323"/>
    </source>
</evidence>
<dbReference type="AlphaFoldDB" id="A0A1R0YTP3"/>
<dbReference type="EMBL" id="CP021965">
    <property type="protein sequence ID" value="AWV31579.1"/>
    <property type="molecule type" value="Genomic_DNA"/>
</dbReference>
<sequence length="92" mass="10472">MVSQRFGIMMVIEAPRTRPQNDQMEVTFRYSYLLHAPKLIIQNNGQQVQKINGFFIDQGLMFDSVVMLTGNGSLIKELLKTGIMSNVTIMSF</sequence>
<organism evidence="2 3">
    <name type="scientific">Paenibacillus odorifer</name>
    <dbReference type="NCBI Taxonomy" id="189426"/>
    <lineage>
        <taxon>Bacteria</taxon>
        <taxon>Bacillati</taxon>
        <taxon>Bacillota</taxon>
        <taxon>Bacilli</taxon>
        <taxon>Bacillales</taxon>
        <taxon>Paenibacillaceae</taxon>
        <taxon>Paenibacillus</taxon>
    </lineage>
</organism>
<dbReference type="Proteomes" id="UP000249163">
    <property type="component" value="Chromosome"/>
</dbReference>
<evidence type="ECO:0000313" key="4">
    <source>
        <dbReference type="Proteomes" id="UP000249163"/>
    </source>
</evidence>
<gene>
    <name evidence="2" type="ORF">BSK47_26070</name>
    <name evidence="1" type="ORF">CD191_02480</name>
</gene>
<evidence type="ECO:0000313" key="1">
    <source>
        <dbReference type="EMBL" id="AWV31579.1"/>
    </source>
</evidence>
<accession>A0A1R0YTP3</accession>
<evidence type="ECO:0000313" key="2">
    <source>
        <dbReference type="EMBL" id="OME12911.1"/>
    </source>
</evidence>
<reference evidence="2 3" key="1">
    <citation type="submission" date="2016-10" db="EMBL/GenBank/DDBJ databases">
        <title>Paenibacillus species isolates.</title>
        <authorList>
            <person name="Beno S.M."/>
        </authorList>
    </citation>
    <scope>NUCLEOTIDE SEQUENCE [LARGE SCALE GENOMIC DNA]</scope>
    <source>
        <strain evidence="2 3">FSL H7-0918</strain>
    </source>
</reference>
<dbReference type="RefSeq" id="WP_076138190.1">
    <property type="nucleotide sequence ID" value="NZ_LR698998.1"/>
</dbReference>
<proteinExistence type="predicted"/>
<name>A0A1R0YTP3_9BACL</name>
<reference evidence="1 4" key="2">
    <citation type="submission" date="2017-06" db="EMBL/GenBank/DDBJ databases">
        <title>Complete genome sequence of Paenibacillus odorifer CBA7130.</title>
        <authorList>
            <person name="Nam Y.-D."/>
            <person name="Kang J."/>
            <person name="Chung W.-H."/>
        </authorList>
    </citation>
    <scope>NUCLEOTIDE SEQUENCE [LARGE SCALE GENOMIC DNA]</scope>
    <source>
        <strain evidence="1 4">CBA7130</strain>
    </source>
</reference>
<dbReference type="EMBL" id="MPTO01000031">
    <property type="protein sequence ID" value="OME12911.1"/>
    <property type="molecule type" value="Genomic_DNA"/>
</dbReference>
<protein>
    <submittedName>
        <fullName evidence="2">Uncharacterized protein</fullName>
    </submittedName>
</protein>
<dbReference type="OrthoDB" id="2680033at2"/>